<comment type="caution">
    <text evidence="1">The sequence shown here is derived from an EMBL/GenBank/DDBJ whole genome shotgun (WGS) entry which is preliminary data.</text>
</comment>
<dbReference type="EMBL" id="ASHM01080695">
    <property type="protein sequence ID" value="PNX59441.1"/>
    <property type="molecule type" value="Genomic_DNA"/>
</dbReference>
<accession>A0A2K3JZF7</accession>
<name>A0A2K3JZF7_TRIPR</name>
<reference evidence="1 3" key="1">
    <citation type="journal article" date="2014" name="Am. J. Bot.">
        <title>Genome assembly and annotation for red clover (Trifolium pratense; Fabaceae).</title>
        <authorList>
            <person name="Istvanek J."/>
            <person name="Jaros M."/>
            <person name="Krenek A."/>
            <person name="Repkova J."/>
        </authorList>
    </citation>
    <scope>NUCLEOTIDE SEQUENCE [LARGE SCALE GENOMIC DNA]</scope>
    <source>
        <strain evidence="3">cv. Tatra</strain>
        <tissue evidence="1">Young leaves</tissue>
    </source>
</reference>
<evidence type="ECO:0000313" key="3">
    <source>
        <dbReference type="Proteomes" id="UP000236291"/>
    </source>
</evidence>
<evidence type="ECO:0000313" key="2">
    <source>
        <dbReference type="EMBL" id="PNX95012.1"/>
    </source>
</evidence>
<proteinExistence type="predicted"/>
<sequence>MVVFGIWALVDSGTENVFGADADGRSQFMDSIAVSYGEKIEATREG</sequence>
<dbReference type="EMBL" id="ASHM01013042">
    <property type="protein sequence ID" value="PNX95012.1"/>
    <property type="molecule type" value="Genomic_DNA"/>
</dbReference>
<dbReference type="AlphaFoldDB" id="A0A2K3JZF7"/>
<reference evidence="1 3" key="2">
    <citation type="journal article" date="2017" name="Front. Plant Sci.">
        <title>Gene Classification and Mining of Molecular Markers Useful in Red Clover (Trifolium pratense) Breeding.</title>
        <authorList>
            <person name="Istvanek J."/>
            <person name="Dluhosova J."/>
            <person name="Dluhos P."/>
            <person name="Patkova L."/>
            <person name="Nedelnik J."/>
            <person name="Repkova J."/>
        </authorList>
    </citation>
    <scope>NUCLEOTIDE SEQUENCE [LARGE SCALE GENOMIC DNA]</scope>
    <source>
        <strain evidence="3">cv. Tatra</strain>
        <tissue evidence="1">Young leaves</tissue>
    </source>
</reference>
<evidence type="ECO:0000313" key="1">
    <source>
        <dbReference type="EMBL" id="PNX59441.1"/>
    </source>
</evidence>
<dbReference type="Proteomes" id="UP000236291">
    <property type="component" value="Unassembled WGS sequence"/>
</dbReference>
<organism evidence="1 3">
    <name type="scientific">Trifolium pratense</name>
    <name type="common">Red clover</name>
    <dbReference type="NCBI Taxonomy" id="57577"/>
    <lineage>
        <taxon>Eukaryota</taxon>
        <taxon>Viridiplantae</taxon>
        <taxon>Streptophyta</taxon>
        <taxon>Embryophyta</taxon>
        <taxon>Tracheophyta</taxon>
        <taxon>Spermatophyta</taxon>
        <taxon>Magnoliopsida</taxon>
        <taxon>eudicotyledons</taxon>
        <taxon>Gunneridae</taxon>
        <taxon>Pentapetalae</taxon>
        <taxon>rosids</taxon>
        <taxon>fabids</taxon>
        <taxon>Fabales</taxon>
        <taxon>Fabaceae</taxon>
        <taxon>Papilionoideae</taxon>
        <taxon>50 kb inversion clade</taxon>
        <taxon>NPAAA clade</taxon>
        <taxon>Hologalegina</taxon>
        <taxon>IRL clade</taxon>
        <taxon>Trifolieae</taxon>
        <taxon>Trifolium</taxon>
    </lineage>
</organism>
<gene>
    <name evidence="2" type="ORF">L195_g018194</name>
    <name evidence="1" type="ORF">L195_g051419</name>
</gene>
<protein>
    <submittedName>
        <fullName evidence="1">Uncharacterized protein</fullName>
    </submittedName>
</protein>